<dbReference type="EMBL" id="RRYP01017104">
    <property type="protein sequence ID" value="TNV74349.1"/>
    <property type="molecule type" value="Genomic_DNA"/>
</dbReference>
<evidence type="ECO:0000313" key="3">
    <source>
        <dbReference type="Proteomes" id="UP000785679"/>
    </source>
</evidence>
<dbReference type="AlphaFoldDB" id="A0A8J8NGL3"/>
<reference evidence="2" key="1">
    <citation type="submission" date="2019-06" db="EMBL/GenBank/DDBJ databases">
        <authorList>
            <person name="Zheng W."/>
        </authorList>
    </citation>
    <scope>NUCLEOTIDE SEQUENCE</scope>
    <source>
        <strain evidence="2">QDHG01</strain>
    </source>
</reference>
<keyword evidence="3" id="KW-1185">Reference proteome</keyword>
<accession>A0A8J8NGL3</accession>
<sequence>MIRSNKVYTQAESPAGSSQSKSGVGRSMICPEMTTVMIKLPTMIGIRPRTTPQKAGCDRTHKQIQNDIELRGEGEVNCQILVRQGHKAKSKRVEDFISVFSFKSLFLCKRLEVIICKLSKNNSLMISIHLIVGNRETNSPWNHICKVTFIHRKYIKHLCRVIINFKLLLNQQRFYSNLENSRTCKHLEPSILWLPI</sequence>
<organism evidence="2 3">
    <name type="scientific">Halteria grandinella</name>
    <dbReference type="NCBI Taxonomy" id="5974"/>
    <lineage>
        <taxon>Eukaryota</taxon>
        <taxon>Sar</taxon>
        <taxon>Alveolata</taxon>
        <taxon>Ciliophora</taxon>
        <taxon>Intramacronucleata</taxon>
        <taxon>Spirotrichea</taxon>
        <taxon>Stichotrichia</taxon>
        <taxon>Sporadotrichida</taxon>
        <taxon>Halteriidae</taxon>
        <taxon>Halteria</taxon>
    </lineage>
</organism>
<comment type="caution">
    <text evidence="2">The sequence shown here is derived from an EMBL/GenBank/DDBJ whole genome shotgun (WGS) entry which is preliminary data.</text>
</comment>
<evidence type="ECO:0000256" key="1">
    <source>
        <dbReference type="SAM" id="MobiDB-lite"/>
    </source>
</evidence>
<feature type="region of interest" description="Disordered" evidence="1">
    <location>
        <begin position="1"/>
        <end position="25"/>
    </location>
</feature>
<name>A0A8J8NGL3_HALGN</name>
<feature type="compositionally biased region" description="Polar residues" evidence="1">
    <location>
        <begin position="1"/>
        <end position="22"/>
    </location>
</feature>
<proteinExistence type="predicted"/>
<dbReference type="Proteomes" id="UP000785679">
    <property type="component" value="Unassembled WGS sequence"/>
</dbReference>
<gene>
    <name evidence="2" type="ORF">FGO68_gene15924</name>
</gene>
<evidence type="ECO:0000313" key="2">
    <source>
        <dbReference type="EMBL" id="TNV74349.1"/>
    </source>
</evidence>
<protein>
    <submittedName>
        <fullName evidence="2">Uncharacterized protein</fullName>
    </submittedName>
</protein>